<evidence type="ECO:0000256" key="2">
    <source>
        <dbReference type="ARBA" id="ARBA00022741"/>
    </source>
</evidence>
<keyword evidence="1" id="KW-0808">Transferase</keyword>
<accession>A0A803NFU0</accession>
<dbReference type="PROSITE" id="PS00107">
    <property type="entry name" value="PROTEIN_KINASE_ATP"/>
    <property type="match status" value="1"/>
</dbReference>
<dbReference type="GO" id="GO:0004674">
    <property type="term" value="F:protein serine/threonine kinase activity"/>
    <property type="evidence" value="ECO:0007669"/>
    <property type="project" value="UniProtKB-KW"/>
</dbReference>
<dbReference type="PANTHER" id="PTHR44329">
    <property type="entry name" value="SERINE/THREONINE-PROTEIN KINASE TNNI3K-RELATED"/>
    <property type="match status" value="1"/>
</dbReference>
<organism evidence="9 10">
    <name type="scientific">Cannabis sativa</name>
    <name type="common">Hemp</name>
    <name type="synonym">Marijuana</name>
    <dbReference type="NCBI Taxonomy" id="3483"/>
    <lineage>
        <taxon>Eukaryota</taxon>
        <taxon>Viridiplantae</taxon>
        <taxon>Streptophyta</taxon>
        <taxon>Embryophyta</taxon>
        <taxon>Tracheophyta</taxon>
        <taxon>Spermatophyta</taxon>
        <taxon>Magnoliopsida</taxon>
        <taxon>eudicotyledons</taxon>
        <taxon>Gunneridae</taxon>
        <taxon>Pentapetalae</taxon>
        <taxon>rosids</taxon>
        <taxon>fabids</taxon>
        <taxon>Rosales</taxon>
        <taxon>Cannabaceae</taxon>
        <taxon>Cannabis</taxon>
    </lineage>
</organism>
<dbReference type="InterPro" id="IPR017441">
    <property type="entry name" value="Protein_kinase_ATP_BS"/>
</dbReference>
<dbReference type="InterPro" id="IPR011009">
    <property type="entry name" value="Kinase-like_dom_sf"/>
</dbReference>
<protein>
    <recommendedName>
        <fullName evidence="8">Protein kinase domain-containing protein</fullName>
    </recommendedName>
</protein>
<dbReference type="SMART" id="SM00220">
    <property type="entry name" value="S_TKc"/>
    <property type="match status" value="1"/>
</dbReference>
<evidence type="ECO:0000256" key="7">
    <source>
        <dbReference type="SAM" id="MobiDB-lite"/>
    </source>
</evidence>
<dbReference type="CDD" id="cd13999">
    <property type="entry name" value="STKc_MAP3K-like"/>
    <property type="match status" value="1"/>
</dbReference>
<feature type="domain" description="Protein kinase" evidence="8">
    <location>
        <begin position="152"/>
        <end position="430"/>
    </location>
</feature>
<evidence type="ECO:0000259" key="8">
    <source>
        <dbReference type="PROSITE" id="PS50011"/>
    </source>
</evidence>
<dbReference type="PROSITE" id="PS50011">
    <property type="entry name" value="PROTEIN_KINASE_DOM"/>
    <property type="match status" value="1"/>
</dbReference>
<reference evidence="9" key="1">
    <citation type="submission" date="2018-11" db="EMBL/GenBank/DDBJ databases">
        <authorList>
            <person name="Grassa J C."/>
        </authorList>
    </citation>
    <scope>NUCLEOTIDE SEQUENCE [LARGE SCALE GENOMIC DNA]</scope>
</reference>
<feature type="region of interest" description="Disordered" evidence="7">
    <location>
        <begin position="1"/>
        <end position="25"/>
    </location>
</feature>
<evidence type="ECO:0000256" key="6">
    <source>
        <dbReference type="RuleBase" id="RU000304"/>
    </source>
</evidence>
<name>A0A803NFU0_CANSA</name>
<evidence type="ECO:0000256" key="3">
    <source>
        <dbReference type="ARBA" id="ARBA00022777"/>
    </source>
</evidence>
<feature type="binding site" evidence="5">
    <location>
        <position position="179"/>
    </location>
    <ligand>
        <name>ATP</name>
        <dbReference type="ChEBI" id="CHEBI:30616"/>
    </ligand>
</feature>
<dbReference type="Pfam" id="PF00069">
    <property type="entry name" value="Pkinase"/>
    <property type="match status" value="1"/>
</dbReference>
<dbReference type="AlphaFoldDB" id="A0A803NFU0"/>
<dbReference type="EMBL" id="UZAU01000023">
    <property type="status" value="NOT_ANNOTATED_CDS"/>
    <property type="molecule type" value="Genomic_DNA"/>
</dbReference>
<keyword evidence="3" id="KW-0418">Kinase</keyword>
<reference evidence="9" key="2">
    <citation type="submission" date="2021-03" db="UniProtKB">
        <authorList>
            <consortium name="EnsemblPlants"/>
        </authorList>
    </citation>
    <scope>IDENTIFICATION</scope>
</reference>
<keyword evidence="6" id="KW-0723">Serine/threonine-protein kinase</keyword>
<feature type="compositionally biased region" description="Basic and acidic residues" evidence="7">
    <location>
        <begin position="8"/>
        <end position="17"/>
    </location>
</feature>
<dbReference type="PANTHER" id="PTHR44329:SF11">
    <property type="entry name" value="OS09G0443600 PROTEIN"/>
    <property type="match status" value="1"/>
</dbReference>
<dbReference type="Proteomes" id="UP000596661">
    <property type="component" value="Chromosome 1"/>
</dbReference>
<dbReference type="Gene3D" id="3.30.200.20">
    <property type="entry name" value="Phosphorylase Kinase, domain 1"/>
    <property type="match status" value="1"/>
</dbReference>
<dbReference type="EnsemblPlants" id="evm.model.01.1157">
    <property type="protein sequence ID" value="cds.evm.model.01.1157"/>
    <property type="gene ID" value="evm.TU.01.1157"/>
</dbReference>
<dbReference type="SUPFAM" id="SSF56112">
    <property type="entry name" value="Protein kinase-like (PK-like)"/>
    <property type="match status" value="1"/>
</dbReference>
<keyword evidence="10" id="KW-1185">Reference proteome</keyword>
<dbReference type="InterPro" id="IPR000719">
    <property type="entry name" value="Prot_kinase_dom"/>
</dbReference>
<sequence length="448" mass="51255">MFKKSFFHHHDELENSSRSDTTAAIQPQSASGGCFLGFNKCFEMGSIVSTDQRREEPSISKLNHKVLDLERQVQKHKELQFTYKKRMERTQDYLKHCLQIAQENGFLDLIIQNNDPPPSPPGRNPTLQHHSELVALVDTANRNGWYIAPHEIELHEKIGEGSTANIYRGTWRGSDVAVKCINPHFFTSNDKAVTFFAQEIETLAKQRHRFVLQLTGACFDPPNRAWFVTELLTMTLEEWLHGPGGRPKQPMTTRRPGPVPSLGLRLARALEIAQAMQYLHEQRPKVIHRDLKPSNIFLDNDLHVRVGDFGHARFLRDEEMALSGDTGTYVYMAPEVIKCEAYNEKCDVYSFGIIMNELITTEYPYIQIHYGPAQIAMEVVEGNLRPRLVEDKNNNIIIREVIDLICQSWNGDPSKRPSFTTITSLLKKIIVIQNTMMESTNTINPNLM</sequence>
<dbReference type="Gene3D" id="1.10.510.10">
    <property type="entry name" value="Transferase(Phosphotransferase) domain 1"/>
    <property type="match status" value="1"/>
</dbReference>
<proteinExistence type="inferred from homology"/>
<dbReference type="Gramene" id="evm.model.01.1157">
    <property type="protein sequence ID" value="cds.evm.model.01.1157"/>
    <property type="gene ID" value="evm.TU.01.1157"/>
</dbReference>
<dbReference type="GO" id="GO:0005524">
    <property type="term" value="F:ATP binding"/>
    <property type="evidence" value="ECO:0007669"/>
    <property type="project" value="UniProtKB-UniRule"/>
</dbReference>
<evidence type="ECO:0000256" key="5">
    <source>
        <dbReference type="PROSITE-ProRule" id="PRU10141"/>
    </source>
</evidence>
<evidence type="ECO:0000313" key="10">
    <source>
        <dbReference type="Proteomes" id="UP000596661"/>
    </source>
</evidence>
<comment type="similarity">
    <text evidence="6">Belongs to the protein kinase superfamily.</text>
</comment>
<dbReference type="OrthoDB" id="10261027at2759"/>
<keyword evidence="2 5" id="KW-0547">Nucleotide-binding</keyword>
<dbReference type="OMA" id="VKWIRPE"/>
<evidence type="ECO:0000256" key="1">
    <source>
        <dbReference type="ARBA" id="ARBA00022679"/>
    </source>
</evidence>
<dbReference type="PROSITE" id="PS51257">
    <property type="entry name" value="PROKAR_LIPOPROTEIN"/>
    <property type="match status" value="1"/>
</dbReference>
<dbReference type="InterPro" id="IPR051681">
    <property type="entry name" value="Ser/Thr_Kinases-Pseudokinases"/>
</dbReference>
<evidence type="ECO:0000256" key="4">
    <source>
        <dbReference type="ARBA" id="ARBA00022840"/>
    </source>
</evidence>
<dbReference type="PROSITE" id="PS00108">
    <property type="entry name" value="PROTEIN_KINASE_ST"/>
    <property type="match status" value="1"/>
</dbReference>
<evidence type="ECO:0000313" key="9">
    <source>
        <dbReference type="EnsemblPlants" id="cds.evm.model.01.1157"/>
    </source>
</evidence>
<dbReference type="InterPro" id="IPR008271">
    <property type="entry name" value="Ser/Thr_kinase_AS"/>
</dbReference>
<keyword evidence="4 5" id="KW-0067">ATP-binding</keyword>